<dbReference type="AlphaFoldDB" id="A0A5C2S1Q6"/>
<name>A0A5C2S1Q6_9APHY</name>
<feature type="region of interest" description="Disordered" evidence="1">
    <location>
        <begin position="47"/>
        <end position="99"/>
    </location>
</feature>
<reference evidence="2" key="1">
    <citation type="journal article" date="2018" name="Genome Biol. Evol.">
        <title>Genomics and development of Lentinus tigrinus, a white-rot wood-decaying mushroom with dimorphic fruiting bodies.</title>
        <authorList>
            <person name="Wu B."/>
            <person name="Xu Z."/>
            <person name="Knudson A."/>
            <person name="Carlson A."/>
            <person name="Chen N."/>
            <person name="Kovaka S."/>
            <person name="LaButti K."/>
            <person name="Lipzen A."/>
            <person name="Pennachio C."/>
            <person name="Riley R."/>
            <person name="Schakwitz W."/>
            <person name="Umezawa K."/>
            <person name="Ohm R.A."/>
            <person name="Grigoriev I.V."/>
            <person name="Nagy L.G."/>
            <person name="Gibbons J."/>
            <person name="Hibbett D."/>
        </authorList>
    </citation>
    <scope>NUCLEOTIDE SEQUENCE [LARGE SCALE GENOMIC DNA]</scope>
    <source>
        <strain evidence="2">ALCF2SS1-6</strain>
    </source>
</reference>
<accession>A0A5C2S1Q6</accession>
<feature type="compositionally biased region" description="Polar residues" evidence="1">
    <location>
        <begin position="62"/>
        <end position="73"/>
    </location>
</feature>
<protein>
    <submittedName>
        <fullName evidence="2">Uncharacterized protein</fullName>
    </submittedName>
</protein>
<dbReference type="Proteomes" id="UP000313359">
    <property type="component" value="Unassembled WGS sequence"/>
</dbReference>
<keyword evidence="3" id="KW-1185">Reference proteome</keyword>
<evidence type="ECO:0000313" key="3">
    <source>
        <dbReference type="Proteomes" id="UP000313359"/>
    </source>
</evidence>
<feature type="region of interest" description="Disordered" evidence="1">
    <location>
        <begin position="119"/>
        <end position="146"/>
    </location>
</feature>
<organism evidence="2 3">
    <name type="scientific">Lentinus tigrinus ALCF2SS1-6</name>
    <dbReference type="NCBI Taxonomy" id="1328759"/>
    <lineage>
        <taxon>Eukaryota</taxon>
        <taxon>Fungi</taxon>
        <taxon>Dikarya</taxon>
        <taxon>Basidiomycota</taxon>
        <taxon>Agaricomycotina</taxon>
        <taxon>Agaricomycetes</taxon>
        <taxon>Polyporales</taxon>
        <taxon>Polyporaceae</taxon>
        <taxon>Lentinus</taxon>
    </lineage>
</organism>
<proteinExistence type="predicted"/>
<sequence length="146" mass="16090">MMGSARRCTRTTASDTSYDHDHTRRRPHSSCASLTTSCTCVVAQERARRHTNCREQAESKSGVDTSPSTSAKSPESLGKPSASSPTTHSTPQRNPTMLRISSRPALHCVRLHSTQYRVLPPPPSLSTSNIFSHPRDTHRTRTIPLV</sequence>
<evidence type="ECO:0000256" key="1">
    <source>
        <dbReference type="SAM" id="MobiDB-lite"/>
    </source>
</evidence>
<feature type="region of interest" description="Disordered" evidence="1">
    <location>
        <begin position="1"/>
        <end position="34"/>
    </location>
</feature>
<gene>
    <name evidence="2" type="ORF">L227DRAFT_577975</name>
</gene>
<feature type="compositionally biased region" description="Low complexity" evidence="1">
    <location>
        <begin position="80"/>
        <end position="91"/>
    </location>
</feature>
<dbReference type="EMBL" id="ML122281">
    <property type="protein sequence ID" value="RPD57372.1"/>
    <property type="molecule type" value="Genomic_DNA"/>
</dbReference>
<evidence type="ECO:0000313" key="2">
    <source>
        <dbReference type="EMBL" id="RPD57372.1"/>
    </source>
</evidence>